<proteinExistence type="predicted"/>
<organism evidence="1 2">
    <name type="scientific">Phanerochaete sordida</name>
    <dbReference type="NCBI Taxonomy" id="48140"/>
    <lineage>
        <taxon>Eukaryota</taxon>
        <taxon>Fungi</taxon>
        <taxon>Dikarya</taxon>
        <taxon>Basidiomycota</taxon>
        <taxon>Agaricomycotina</taxon>
        <taxon>Agaricomycetes</taxon>
        <taxon>Polyporales</taxon>
        <taxon>Phanerochaetaceae</taxon>
        <taxon>Phanerochaete</taxon>
    </lineage>
</organism>
<dbReference type="AlphaFoldDB" id="A0A9P3GB72"/>
<dbReference type="InterPro" id="IPR011333">
    <property type="entry name" value="SKP1/BTB/POZ_sf"/>
</dbReference>
<name>A0A9P3GB72_9APHY</name>
<keyword evidence="2" id="KW-1185">Reference proteome</keyword>
<sequence length="320" mass="35657">MTSLSDDEPIRSSPSFPTVVLADVILRSSDDVEFRMCKGMLAQASPVFAETIARLSASDAEKGVDERVDDLPMIPVAEPAADLELLLHFCLPRAPPDISDLSCAVRLLESAKKYRVEWALDCARAAFVQLAEDEPIRAYAIACRLNLEDEAREAARLCLRIPLATLIDSEVEEIGDIGAKAFKRLLVYRQTCASVVVGRIASWAWVDALCIAAPDTKWLWFSDGCCDKMPVNRTDYTGRREVCKKWWDTYMKGVAEKLRSCTWEGAVSSRDGLQHFLRSKNCYLCRAGAAEHIDQFTENLRAEIAAQISTIPYVFDPSLP</sequence>
<gene>
    <name evidence="1" type="ORF">PsYK624_068080</name>
</gene>
<reference evidence="1 2" key="1">
    <citation type="submission" date="2021-08" db="EMBL/GenBank/DDBJ databases">
        <title>Draft Genome Sequence of Phanerochaete sordida strain YK-624.</title>
        <authorList>
            <person name="Mori T."/>
            <person name="Dohra H."/>
            <person name="Suzuki T."/>
            <person name="Kawagishi H."/>
            <person name="Hirai H."/>
        </authorList>
    </citation>
    <scope>NUCLEOTIDE SEQUENCE [LARGE SCALE GENOMIC DNA]</scope>
    <source>
        <strain evidence="1 2">YK-624</strain>
    </source>
</reference>
<dbReference type="EMBL" id="BPQB01000017">
    <property type="protein sequence ID" value="GJE90664.1"/>
    <property type="molecule type" value="Genomic_DNA"/>
</dbReference>
<evidence type="ECO:0000313" key="1">
    <source>
        <dbReference type="EMBL" id="GJE90664.1"/>
    </source>
</evidence>
<protein>
    <recommendedName>
        <fullName evidence="3">BTB domain-containing protein</fullName>
    </recommendedName>
</protein>
<comment type="caution">
    <text evidence="1">The sequence shown here is derived from an EMBL/GenBank/DDBJ whole genome shotgun (WGS) entry which is preliminary data.</text>
</comment>
<accession>A0A9P3GB72</accession>
<evidence type="ECO:0000313" key="2">
    <source>
        <dbReference type="Proteomes" id="UP000703269"/>
    </source>
</evidence>
<dbReference type="OrthoDB" id="6359816at2759"/>
<dbReference type="Gene3D" id="3.30.710.10">
    <property type="entry name" value="Potassium Channel Kv1.1, Chain A"/>
    <property type="match status" value="1"/>
</dbReference>
<dbReference type="Proteomes" id="UP000703269">
    <property type="component" value="Unassembled WGS sequence"/>
</dbReference>
<evidence type="ECO:0008006" key="3">
    <source>
        <dbReference type="Google" id="ProtNLM"/>
    </source>
</evidence>